<feature type="transmembrane region" description="Helical" evidence="9">
    <location>
        <begin position="144"/>
        <end position="162"/>
    </location>
</feature>
<evidence type="ECO:0000313" key="12">
    <source>
        <dbReference type="Proteomes" id="UP000296374"/>
    </source>
</evidence>
<keyword evidence="2 9" id="KW-0813">Transport</keyword>
<evidence type="ECO:0000256" key="9">
    <source>
        <dbReference type="RuleBase" id="RU363032"/>
    </source>
</evidence>
<feature type="transmembrane region" description="Helical" evidence="9">
    <location>
        <begin position="169"/>
        <end position="189"/>
    </location>
</feature>
<evidence type="ECO:0000256" key="7">
    <source>
        <dbReference type="ARBA" id="ARBA00022989"/>
    </source>
</evidence>
<keyword evidence="8 9" id="KW-0472">Membrane</keyword>
<proteinExistence type="inferred from homology"/>
<dbReference type="PROSITE" id="PS50928">
    <property type="entry name" value="ABC_TM1"/>
    <property type="match status" value="1"/>
</dbReference>
<evidence type="ECO:0000256" key="4">
    <source>
        <dbReference type="ARBA" id="ARBA00022692"/>
    </source>
</evidence>
<dbReference type="RefSeq" id="WP_135312325.1">
    <property type="nucleotide sequence ID" value="NZ_CP038439.1"/>
</dbReference>
<dbReference type="InterPro" id="IPR035906">
    <property type="entry name" value="MetI-like_sf"/>
</dbReference>
<dbReference type="CDD" id="cd06261">
    <property type="entry name" value="TM_PBP2"/>
    <property type="match status" value="1"/>
</dbReference>
<dbReference type="GO" id="GO:0015031">
    <property type="term" value="P:protein transport"/>
    <property type="evidence" value="ECO:0007669"/>
    <property type="project" value="UniProtKB-KW"/>
</dbReference>
<evidence type="ECO:0000256" key="5">
    <source>
        <dbReference type="ARBA" id="ARBA00022856"/>
    </source>
</evidence>
<keyword evidence="7 9" id="KW-1133">Transmembrane helix</keyword>
<feature type="transmembrane region" description="Helical" evidence="9">
    <location>
        <begin position="78"/>
        <end position="104"/>
    </location>
</feature>
<dbReference type="InterPro" id="IPR000515">
    <property type="entry name" value="MetI-like"/>
</dbReference>
<feature type="transmembrane region" description="Helical" evidence="9">
    <location>
        <begin position="21"/>
        <end position="41"/>
    </location>
</feature>
<evidence type="ECO:0000256" key="2">
    <source>
        <dbReference type="ARBA" id="ARBA00022448"/>
    </source>
</evidence>
<evidence type="ECO:0000313" key="11">
    <source>
        <dbReference type="EMBL" id="QBX34032.1"/>
    </source>
</evidence>
<accession>A0A4V1BIU7</accession>
<dbReference type="PANTHER" id="PTHR43386">
    <property type="entry name" value="OLIGOPEPTIDE TRANSPORT SYSTEM PERMEASE PROTEIN APPC"/>
    <property type="match status" value="1"/>
</dbReference>
<dbReference type="Gene3D" id="1.10.3720.10">
    <property type="entry name" value="MetI-like"/>
    <property type="match status" value="1"/>
</dbReference>
<dbReference type="InterPro" id="IPR050366">
    <property type="entry name" value="BP-dependent_transpt_permease"/>
</dbReference>
<feature type="domain" description="ABC transmembrane type-1" evidence="10">
    <location>
        <begin position="80"/>
        <end position="269"/>
    </location>
</feature>
<keyword evidence="4 9" id="KW-0812">Transmembrane</keyword>
<gene>
    <name evidence="11" type="ORF">E4191_04405</name>
</gene>
<comment type="similarity">
    <text evidence="9">Belongs to the binding-protein-dependent transport system permease family.</text>
</comment>
<dbReference type="Pfam" id="PF00528">
    <property type="entry name" value="BPD_transp_1"/>
    <property type="match status" value="1"/>
</dbReference>
<feature type="transmembrane region" description="Helical" evidence="9">
    <location>
        <begin position="247"/>
        <end position="269"/>
    </location>
</feature>
<keyword evidence="6" id="KW-0653">Protein transport</keyword>
<feature type="transmembrane region" description="Helical" evidence="9">
    <location>
        <begin position="201"/>
        <end position="226"/>
    </location>
</feature>
<dbReference type="SUPFAM" id="SSF161098">
    <property type="entry name" value="MetI-like"/>
    <property type="match status" value="1"/>
</dbReference>
<keyword evidence="3" id="KW-1003">Cell membrane</keyword>
<evidence type="ECO:0000256" key="6">
    <source>
        <dbReference type="ARBA" id="ARBA00022927"/>
    </source>
</evidence>
<dbReference type="AlphaFoldDB" id="A0A4V1BIU7"/>
<dbReference type="EMBL" id="CP038439">
    <property type="protein sequence ID" value="QBX34032.1"/>
    <property type="molecule type" value="Genomic_DNA"/>
</dbReference>
<dbReference type="GO" id="GO:0005886">
    <property type="term" value="C:plasma membrane"/>
    <property type="evidence" value="ECO:0007669"/>
    <property type="project" value="UniProtKB-SubCell"/>
</dbReference>
<sequence length="274" mass="28549">MSLSDATLAPAAARGPTRAQGAGAAILLAVAAFAWGTPLLVPTDPLDQSLLDGLAGPDAAAPFGYDHLGRSLMARLAAALRLSLVIAAAAVISAGLLGVALGVLAAWRGGWTDRVLALLSDSVLALPGLLMVLIVSAIIPDTALAFWVGLTLVLWIEYFRLTRAATARLLAAPGVQASRLLGFGALYVFRRHLWPELAPMLLTVAAFGAATAIMLIAALGFVSVGIRPPRPELGQMMVELLPYYREAPLALVQPVIAIFLTILALNLLAQGRRA</sequence>
<dbReference type="GO" id="GO:0071916">
    <property type="term" value="F:dipeptide transmembrane transporter activity"/>
    <property type="evidence" value="ECO:0007669"/>
    <property type="project" value="TreeGrafter"/>
</dbReference>
<evidence type="ECO:0000259" key="10">
    <source>
        <dbReference type="PROSITE" id="PS50928"/>
    </source>
</evidence>
<evidence type="ECO:0000256" key="3">
    <source>
        <dbReference type="ARBA" id="ARBA00022475"/>
    </source>
</evidence>
<comment type="subcellular location">
    <subcellularLocation>
        <location evidence="1 9">Cell membrane</location>
        <topology evidence="1 9">Multi-pass membrane protein</topology>
    </subcellularLocation>
</comment>
<organism evidence="11 12">
    <name type="scientific">Paracoccus liaowanqingii</name>
    <dbReference type="NCBI Taxonomy" id="2560053"/>
    <lineage>
        <taxon>Bacteria</taxon>
        <taxon>Pseudomonadati</taxon>
        <taxon>Pseudomonadota</taxon>
        <taxon>Alphaproteobacteria</taxon>
        <taxon>Rhodobacterales</taxon>
        <taxon>Paracoccaceae</taxon>
        <taxon>Paracoccus</taxon>
    </lineage>
</organism>
<dbReference type="KEGG" id="plia:E4191_04405"/>
<dbReference type="Proteomes" id="UP000296374">
    <property type="component" value="Chromosome"/>
</dbReference>
<evidence type="ECO:0000256" key="8">
    <source>
        <dbReference type="ARBA" id="ARBA00023136"/>
    </source>
</evidence>
<reference evidence="12" key="1">
    <citation type="submission" date="2019-03" db="EMBL/GenBank/DDBJ databases">
        <authorList>
            <person name="Li J."/>
        </authorList>
    </citation>
    <scope>NUCLEOTIDE SEQUENCE [LARGE SCALE GENOMIC DNA]</scope>
    <source>
        <strain evidence="12">2251</strain>
    </source>
</reference>
<dbReference type="PANTHER" id="PTHR43386:SF1">
    <property type="entry name" value="D,D-DIPEPTIDE TRANSPORT SYSTEM PERMEASE PROTEIN DDPC-RELATED"/>
    <property type="match status" value="1"/>
</dbReference>
<name>A0A4V1BIU7_9RHOB</name>
<keyword evidence="5" id="KW-0571">Peptide transport</keyword>
<protein>
    <submittedName>
        <fullName evidence="11">ABC transporter permease</fullName>
    </submittedName>
</protein>
<feature type="transmembrane region" description="Helical" evidence="9">
    <location>
        <begin position="116"/>
        <end position="138"/>
    </location>
</feature>
<evidence type="ECO:0000256" key="1">
    <source>
        <dbReference type="ARBA" id="ARBA00004651"/>
    </source>
</evidence>